<comment type="caution">
    <text evidence="2">The sequence shown here is derived from an EMBL/GenBank/DDBJ whole genome shotgun (WGS) entry which is preliminary data.</text>
</comment>
<reference evidence="2 3" key="1">
    <citation type="submission" date="2019-07" db="EMBL/GenBank/DDBJ databases">
        <title>Genomics analysis of Aphanomyces spp. identifies a new class of oomycete effector associated with host adaptation.</title>
        <authorList>
            <person name="Gaulin E."/>
        </authorList>
    </citation>
    <scope>NUCLEOTIDE SEQUENCE [LARGE SCALE GENOMIC DNA]</scope>
    <source>
        <strain evidence="2 3">ATCC 201684</strain>
    </source>
</reference>
<keyword evidence="1" id="KW-0472">Membrane</keyword>
<protein>
    <submittedName>
        <fullName evidence="2">Uncharacterized protein</fullName>
    </submittedName>
</protein>
<dbReference type="Proteomes" id="UP000481153">
    <property type="component" value="Unassembled WGS sequence"/>
</dbReference>
<organism evidence="2 3">
    <name type="scientific">Aphanomyces euteiches</name>
    <dbReference type="NCBI Taxonomy" id="100861"/>
    <lineage>
        <taxon>Eukaryota</taxon>
        <taxon>Sar</taxon>
        <taxon>Stramenopiles</taxon>
        <taxon>Oomycota</taxon>
        <taxon>Saprolegniomycetes</taxon>
        <taxon>Saprolegniales</taxon>
        <taxon>Verrucalvaceae</taxon>
        <taxon>Aphanomyces</taxon>
    </lineage>
</organism>
<sequence length="327" mass="35986">MASKYVVYYDRGDCSGGVLYVRSGVNATSEAPRACGSDASSITTIPVNPKSYLPEELYMDLTWDDIGVTERIIQHACVYTGSEHRFAWVDCDSRSYNFFEDADCKEDLGTSVEASSVKCVMPNAFGQANDANTNKTSVRTKYLKKYEHEDCTGAILFVDDLVGAMAAAQEVEPCKNGFEVSETPPRPDQYRPGQTYMSVTNPYLLFSGTVLDRTCVSYAPDKYVKVNCSARTSVFYTDPTCTTGDQEVLYPSKVWGVHCSVFNSDGTSVGWWRGYSGVLVGLVLISIAAVGIISVLWKRNRKSSRVDLPLKGASQPSYFTDGRNISI</sequence>
<evidence type="ECO:0000313" key="2">
    <source>
        <dbReference type="EMBL" id="KAF0733441.1"/>
    </source>
</evidence>
<feature type="transmembrane region" description="Helical" evidence="1">
    <location>
        <begin position="274"/>
        <end position="297"/>
    </location>
</feature>
<keyword evidence="1" id="KW-0812">Transmembrane</keyword>
<proteinExistence type="predicted"/>
<dbReference type="VEuPathDB" id="FungiDB:AeMF1_001794"/>
<evidence type="ECO:0000256" key="1">
    <source>
        <dbReference type="SAM" id="Phobius"/>
    </source>
</evidence>
<dbReference type="AlphaFoldDB" id="A0A6G0X0W4"/>
<evidence type="ECO:0000313" key="3">
    <source>
        <dbReference type="Proteomes" id="UP000481153"/>
    </source>
</evidence>
<keyword evidence="3" id="KW-1185">Reference proteome</keyword>
<dbReference type="EMBL" id="VJMJ01000122">
    <property type="protein sequence ID" value="KAF0733441.1"/>
    <property type="molecule type" value="Genomic_DNA"/>
</dbReference>
<gene>
    <name evidence="2" type="ORF">Ae201684_009687</name>
</gene>
<keyword evidence="1" id="KW-1133">Transmembrane helix</keyword>
<name>A0A6G0X0W4_9STRA</name>
<accession>A0A6G0X0W4</accession>